<keyword evidence="3" id="KW-1185">Reference proteome</keyword>
<evidence type="ECO:0000256" key="1">
    <source>
        <dbReference type="SAM" id="MobiDB-lite"/>
    </source>
</evidence>
<dbReference type="AlphaFoldDB" id="A0A6G7YCS2"/>
<dbReference type="EMBL" id="CP049866">
    <property type="protein sequence ID" value="QIK74704.1"/>
    <property type="molecule type" value="Genomic_DNA"/>
</dbReference>
<accession>A0A6G7YCS2</accession>
<protein>
    <submittedName>
        <fullName evidence="2">Uncharacterized protein</fullName>
    </submittedName>
</protein>
<feature type="region of interest" description="Disordered" evidence="1">
    <location>
        <begin position="1"/>
        <end position="23"/>
    </location>
</feature>
<evidence type="ECO:0000313" key="2">
    <source>
        <dbReference type="EMBL" id="QIK74704.1"/>
    </source>
</evidence>
<sequence length="110" mass="11891">MTSVPAHDQTYYDRNGQPIDADGHARLQAHADYPLVGRDQAGEQQVVTAWRGTDQRTGGVGGEEPLIFSTITRTDHSAAPVDGEVVLAATEQDALANHFAILIRRRAELG</sequence>
<organism evidence="2 3">
    <name type="scientific">Nocardioides piscis</name>
    <dbReference type="NCBI Taxonomy" id="2714938"/>
    <lineage>
        <taxon>Bacteria</taxon>
        <taxon>Bacillati</taxon>
        <taxon>Actinomycetota</taxon>
        <taxon>Actinomycetes</taxon>
        <taxon>Propionibacteriales</taxon>
        <taxon>Nocardioidaceae</taxon>
        <taxon>Nocardioides</taxon>
    </lineage>
</organism>
<proteinExistence type="predicted"/>
<dbReference type="KEGG" id="npi:G7071_03980"/>
<dbReference type="RefSeq" id="WP_166315140.1">
    <property type="nucleotide sequence ID" value="NZ_CP049866.1"/>
</dbReference>
<reference evidence="2 3" key="1">
    <citation type="submission" date="2020-03" db="EMBL/GenBank/DDBJ databases">
        <title>Nocardioides sp. nov., isolated from fish.</title>
        <authorList>
            <person name="Hyun D.-W."/>
            <person name="Bae J.-W."/>
        </authorList>
    </citation>
    <scope>NUCLEOTIDE SEQUENCE [LARGE SCALE GENOMIC DNA]</scope>
    <source>
        <strain evidence="2 3">HDW12A</strain>
    </source>
</reference>
<name>A0A6G7YCS2_9ACTN</name>
<gene>
    <name evidence="2" type="ORF">G7071_03980</name>
</gene>
<dbReference type="Proteomes" id="UP000502035">
    <property type="component" value="Chromosome"/>
</dbReference>
<evidence type="ECO:0000313" key="3">
    <source>
        <dbReference type="Proteomes" id="UP000502035"/>
    </source>
</evidence>